<feature type="signal peptide" evidence="2">
    <location>
        <begin position="1"/>
        <end position="17"/>
    </location>
</feature>
<keyword evidence="1" id="KW-1133">Transmembrane helix</keyword>
<protein>
    <recommendedName>
        <fullName evidence="5">Protein BIG1</fullName>
    </recommendedName>
</protein>
<feature type="chain" id="PRO_5002240509" description="Protein BIG1" evidence="2">
    <location>
        <begin position="18"/>
        <end position="309"/>
    </location>
</feature>
<dbReference type="Proteomes" id="UP000054266">
    <property type="component" value="Unassembled WGS sequence"/>
</dbReference>
<dbReference type="STRING" id="5601.A0A0D2DLD4"/>
<proteinExistence type="predicted"/>
<evidence type="ECO:0008006" key="5">
    <source>
        <dbReference type="Google" id="ProtNLM"/>
    </source>
</evidence>
<name>A0A0D2DLD4_9EURO</name>
<keyword evidence="1" id="KW-0472">Membrane</keyword>
<reference evidence="3 4" key="1">
    <citation type="submission" date="2015-01" db="EMBL/GenBank/DDBJ databases">
        <title>The Genome Sequence of Capronia semiimmersa CBS27337.</title>
        <authorList>
            <consortium name="The Broad Institute Genomics Platform"/>
            <person name="Cuomo C."/>
            <person name="de Hoog S."/>
            <person name="Gorbushina A."/>
            <person name="Stielow B."/>
            <person name="Teixiera M."/>
            <person name="Abouelleil A."/>
            <person name="Chapman S.B."/>
            <person name="Priest M."/>
            <person name="Young S.K."/>
            <person name="Wortman J."/>
            <person name="Nusbaum C."/>
            <person name="Birren B."/>
        </authorList>
    </citation>
    <scope>NUCLEOTIDE SEQUENCE [LARGE SCALE GENOMIC DNA]</scope>
    <source>
        <strain evidence="3 4">CBS 27337</strain>
    </source>
</reference>
<keyword evidence="4" id="KW-1185">Reference proteome</keyword>
<evidence type="ECO:0000313" key="3">
    <source>
        <dbReference type="EMBL" id="KIW63207.1"/>
    </source>
</evidence>
<accession>A0A0D2DLD4</accession>
<organism evidence="3 4">
    <name type="scientific">Phialophora macrospora</name>
    <dbReference type="NCBI Taxonomy" id="1851006"/>
    <lineage>
        <taxon>Eukaryota</taxon>
        <taxon>Fungi</taxon>
        <taxon>Dikarya</taxon>
        <taxon>Ascomycota</taxon>
        <taxon>Pezizomycotina</taxon>
        <taxon>Eurotiomycetes</taxon>
        <taxon>Chaetothyriomycetidae</taxon>
        <taxon>Chaetothyriales</taxon>
        <taxon>Herpotrichiellaceae</taxon>
        <taxon>Phialophora</taxon>
    </lineage>
</organism>
<dbReference type="HOGENOM" id="CLU_050091_0_0_1"/>
<evidence type="ECO:0000256" key="2">
    <source>
        <dbReference type="SAM" id="SignalP"/>
    </source>
</evidence>
<sequence>MHFPSVVASALLLLAEADVISAKALSHLPNAIRRRNYLEDGMKRDVNKIFRRAPQMSSNGNLSVTAPNSALNQTIADACVDSLGKLTSVDNDAGMAACYNIIQYDETAGAFEADLRLYQMFTPTGDFADVPVNDIMISLTYPTSTTFQSLTKRRKRDLEARQSSMVEVQQYTLFGTFESNLDLTKLNDTQVMSLMLPDVKINAAIDSSQPIMANLSAADGAWFVVGQFKDEFKSGLVSTTAATAAIAAAVPFVLPGTSLGIFPTGLIVTCAWTALFFLAYGLGTIGRIQYRSAYRKRKAAQAGRTGKRI</sequence>
<keyword evidence="2" id="KW-0732">Signal</keyword>
<evidence type="ECO:0000256" key="1">
    <source>
        <dbReference type="SAM" id="Phobius"/>
    </source>
</evidence>
<keyword evidence="1" id="KW-0812">Transmembrane</keyword>
<gene>
    <name evidence="3" type="ORF">PV04_10071</name>
</gene>
<dbReference type="AlphaFoldDB" id="A0A0D2DLD4"/>
<evidence type="ECO:0000313" key="4">
    <source>
        <dbReference type="Proteomes" id="UP000054266"/>
    </source>
</evidence>
<feature type="transmembrane region" description="Helical" evidence="1">
    <location>
        <begin position="266"/>
        <end position="288"/>
    </location>
</feature>
<dbReference type="EMBL" id="KN846962">
    <property type="protein sequence ID" value="KIW63207.1"/>
    <property type="molecule type" value="Genomic_DNA"/>
</dbReference>
<feature type="transmembrane region" description="Helical" evidence="1">
    <location>
        <begin position="235"/>
        <end position="254"/>
    </location>
</feature>